<protein>
    <recommendedName>
        <fullName evidence="4">TPR-like protein</fullName>
    </recommendedName>
</protein>
<sequence>MVEKICIKSINNAFQNWDNNPKDTAWLQKAEKYIKKLLEKKINQNQLYSILGSIYLKQEKFSKAKKEFEKFNIKIINQNIILVLNFVFCFINNLVVFKQQIIQNLKKSIP</sequence>
<dbReference type="Proteomes" id="UP000193719">
    <property type="component" value="Unassembled WGS sequence"/>
</dbReference>
<evidence type="ECO:0000313" key="2">
    <source>
        <dbReference type="EMBL" id="ORX48449.1"/>
    </source>
</evidence>
<organism evidence="2 3">
    <name type="scientific">Piromyces finnis</name>
    <dbReference type="NCBI Taxonomy" id="1754191"/>
    <lineage>
        <taxon>Eukaryota</taxon>
        <taxon>Fungi</taxon>
        <taxon>Fungi incertae sedis</taxon>
        <taxon>Chytridiomycota</taxon>
        <taxon>Chytridiomycota incertae sedis</taxon>
        <taxon>Neocallimastigomycetes</taxon>
        <taxon>Neocallimastigales</taxon>
        <taxon>Neocallimastigaceae</taxon>
        <taxon>Piromyces</taxon>
    </lineage>
</organism>
<keyword evidence="1" id="KW-1133">Transmembrane helix</keyword>
<keyword evidence="3" id="KW-1185">Reference proteome</keyword>
<dbReference type="SUPFAM" id="SSF48452">
    <property type="entry name" value="TPR-like"/>
    <property type="match status" value="1"/>
</dbReference>
<keyword evidence="1" id="KW-0472">Membrane</keyword>
<dbReference type="AlphaFoldDB" id="A0A1Y1V6K6"/>
<keyword evidence="1" id="KW-0812">Transmembrane</keyword>
<dbReference type="InterPro" id="IPR011990">
    <property type="entry name" value="TPR-like_helical_dom_sf"/>
</dbReference>
<dbReference type="EMBL" id="MCFH01000027">
    <property type="protein sequence ID" value="ORX48449.1"/>
    <property type="molecule type" value="Genomic_DNA"/>
</dbReference>
<evidence type="ECO:0000256" key="1">
    <source>
        <dbReference type="SAM" id="Phobius"/>
    </source>
</evidence>
<reference evidence="2 3" key="2">
    <citation type="submission" date="2016-08" db="EMBL/GenBank/DDBJ databases">
        <title>Pervasive Adenine N6-methylation of Active Genes in Fungi.</title>
        <authorList>
            <consortium name="DOE Joint Genome Institute"/>
            <person name="Mondo S.J."/>
            <person name="Dannebaum R.O."/>
            <person name="Kuo R.C."/>
            <person name="Labutti K."/>
            <person name="Haridas S."/>
            <person name="Kuo A."/>
            <person name="Salamov A."/>
            <person name="Ahrendt S.R."/>
            <person name="Lipzen A."/>
            <person name="Sullivan W."/>
            <person name="Andreopoulos W.B."/>
            <person name="Clum A."/>
            <person name="Lindquist E."/>
            <person name="Daum C."/>
            <person name="Ramamoorthy G.K."/>
            <person name="Gryganskyi A."/>
            <person name="Culley D."/>
            <person name="Magnuson J.K."/>
            <person name="James T.Y."/>
            <person name="O'Malley M.A."/>
            <person name="Stajich J.E."/>
            <person name="Spatafora J.W."/>
            <person name="Visel A."/>
            <person name="Grigoriev I.V."/>
        </authorList>
    </citation>
    <scope>NUCLEOTIDE SEQUENCE [LARGE SCALE GENOMIC DNA]</scope>
    <source>
        <strain evidence="3">finn</strain>
    </source>
</reference>
<accession>A0A1Y1V6K6</accession>
<reference evidence="2 3" key="1">
    <citation type="submission" date="2016-08" db="EMBL/GenBank/DDBJ databases">
        <title>Genomes of anaerobic fungi encode conserved fungal cellulosomes for biomass hydrolysis.</title>
        <authorList>
            <consortium name="DOE Joint Genome Institute"/>
            <person name="Haitjema C.H."/>
            <person name="Gilmore S.P."/>
            <person name="Henske J.K."/>
            <person name="Solomon K.V."/>
            <person name="De Groot R."/>
            <person name="Kuo A."/>
            <person name="Mondo S.J."/>
            <person name="Salamov A.A."/>
            <person name="Labutti K."/>
            <person name="Zhao Z."/>
            <person name="Chiniquy J."/>
            <person name="Barry K."/>
            <person name="Brewer H.M."/>
            <person name="Purvine S.O."/>
            <person name="Wright A.T."/>
            <person name="Boxma B."/>
            <person name="Van Alen T."/>
            <person name="Hackstein J.H."/>
            <person name="Baker S.E."/>
            <person name="Grigoriev I.V."/>
            <person name="O'Malley M.A."/>
        </authorList>
    </citation>
    <scope>NUCLEOTIDE SEQUENCE [LARGE SCALE GENOMIC DNA]</scope>
    <source>
        <strain evidence="3">finn</strain>
    </source>
</reference>
<comment type="caution">
    <text evidence="2">The sequence shown here is derived from an EMBL/GenBank/DDBJ whole genome shotgun (WGS) entry which is preliminary data.</text>
</comment>
<dbReference type="Gene3D" id="1.25.40.10">
    <property type="entry name" value="Tetratricopeptide repeat domain"/>
    <property type="match status" value="1"/>
</dbReference>
<name>A0A1Y1V6K6_9FUNG</name>
<gene>
    <name evidence="2" type="ORF">BCR36DRAFT_371300</name>
</gene>
<evidence type="ECO:0000313" key="3">
    <source>
        <dbReference type="Proteomes" id="UP000193719"/>
    </source>
</evidence>
<proteinExistence type="predicted"/>
<feature type="transmembrane region" description="Helical" evidence="1">
    <location>
        <begin position="75"/>
        <end position="97"/>
    </location>
</feature>
<evidence type="ECO:0008006" key="4">
    <source>
        <dbReference type="Google" id="ProtNLM"/>
    </source>
</evidence>